<dbReference type="PANTHER" id="PTHR35046:SF9">
    <property type="entry name" value="RNA-DIRECTED DNA POLYMERASE"/>
    <property type="match status" value="1"/>
</dbReference>
<comment type="caution">
    <text evidence="2">The sequence shown here is derived from an EMBL/GenBank/DDBJ whole genome shotgun (WGS) entry which is preliminary data.</text>
</comment>
<dbReference type="SUPFAM" id="SSF53098">
    <property type="entry name" value="Ribonuclease H-like"/>
    <property type="match status" value="1"/>
</dbReference>
<evidence type="ECO:0000259" key="1">
    <source>
        <dbReference type="PROSITE" id="PS50994"/>
    </source>
</evidence>
<organism evidence="2 3">
    <name type="scientific">Cinchona calisaya</name>
    <dbReference type="NCBI Taxonomy" id="153742"/>
    <lineage>
        <taxon>Eukaryota</taxon>
        <taxon>Viridiplantae</taxon>
        <taxon>Streptophyta</taxon>
        <taxon>Embryophyta</taxon>
        <taxon>Tracheophyta</taxon>
        <taxon>Spermatophyta</taxon>
        <taxon>Magnoliopsida</taxon>
        <taxon>eudicotyledons</taxon>
        <taxon>Gunneridae</taxon>
        <taxon>Pentapetalae</taxon>
        <taxon>asterids</taxon>
        <taxon>lamiids</taxon>
        <taxon>Gentianales</taxon>
        <taxon>Rubiaceae</taxon>
        <taxon>Cinchonoideae</taxon>
        <taxon>Cinchoneae</taxon>
        <taxon>Cinchona</taxon>
    </lineage>
</organism>
<feature type="domain" description="Integrase catalytic" evidence="1">
    <location>
        <begin position="1"/>
        <end position="93"/>
    </location>
</feature>
<dbReference type="InterPro" id="IPR001584">
    <property type="entry name" value="Integrase_cat-core"/>
</dbReference>
<dbReference type="InterPro" id="IPR036397">
    <property type="entry name" value="RNaseH_sf"/>
</dbReference>
<accession>A0ABD2YTA6</accession>
<evidence type="ECO:0000313" key="3">
    <source>
        <dbReference type="Proteomes" id="UP001630127"/>
    </source>
</evidence>
<dbReference type="AlphaFoldDB" id="A0ABD2YTA6"/>
<keyword evidence="3" id="KW-1185">Reference proteome</keyword>
<dbReference type="PANTHER" id="PTHR35046">
    <property type="entry name" value="ZINC KNUCKLE (CCHC-TYPE) FAMILY PROTEIN"/>
    <property type="match status" value="1"/>
</dbReference>
<dbReference type="InterPro" id="IPR012337">
    <property type="entry name" value="RNaseH-like_sf"/>
</dbReference>
<dbReference type="Gene3D" id="3.30.420.10">
    <property type="entry name" value="Ribonuclease H-like superfamily/Ribonuclease H"/>
    <property type="match status" value="1"/>
</dbReference>
<dbReference type="Proteomes" id="UP001630127">
    <property type="component" value="Unassembled WGS sequence"/>
</dbReference>
<dbReference type="EMBL" id="JBJUIK010000012">
    <property type="protein sequence ID" value="KAL3510188.1"/>
    <property type="molecule type" value="Genomic_DNA"/>
</dbReference>
<protein>
    <recommendedName>
        <fullName evidence="1">Integrase catalytic domain-containing protein</fullName>
    </recommendedName>
</protein>
<sequence length="105" mass="11897">MIVSDREVKFLSHFWRVLCGKLGIKLLFSTACHSQTNDQTEVVNQTLGTLLCAVLKKNLKIWEDCLQFVEFACNRVVHSSTSFSHIEIVYGFNPLTALDLIPLLV</sequence>
<dbReference type="PROSITE" id="PS50994">
    <property type="entry name" value="INTEGRASE"/>
    <property type="match status" value="1"/>
</dbReference>
<reference evidence="2 3" key="1">
    <citation type="submission" date="2024-11" db="EMBL/GenBank/DDBJ databases">
        <title>A near-complete genome assembly of Cinchona calisaya.</title>
        <authorList>
            <person name="Lian D.C."/>
            <person name="Zhao X.W."/>
            <person name="Wei L."/>
        </authorList>
    </citation>
    <scope>NUCLEOTIDE SEQUENCE [LARGE SCALE GENOMIC DNA]</scope>
    <source>
        <tissue evidence="2">Nenye</tissue>
    </source>
</reference>
<name>A0ABD2YTA6_9GENT</name>
<proteinExistence type="predicted"/>
<evidence type="ECO:0000313" key="2">
    <source>
        <dbReference type="EMBL" id="KAL3510188.1"/>
    </source>
</evidence>
<gene>
    <name evidence="2" type="ORF">ACH5RR_029589</name>
</gene>